<name>A0ABR2TZM7_9ROSI</name>
<proteinExistence type="predicted"/>
<evidence type="ECO:0000259" key="2">
    <source>
        <dbReference type="Pfam" id="PF18791"/>
    </source>
</evidence>
<accession>A0ABR2TZM7</accession>
<dbReference type="Pfam" id="PF18791">
    <property type="entry name" value="Transp_inhibit"/>
    <property type="match status" value="1"/>
</dbReference>
<organism evidence="3 4">
    <name type="scientific">Hibiscus sabdariffa</name>
    <name type="common">roselle</name>
    <dbReference type="NCBI Taxonomy" id="183260"/>
    <lineage>
        <taxon>Eukaryota</taxon>
        <taxon>Viridiplantae</taxon>
        <taxon>Streptophyta</taxon>
        <taxon>Embryophyta</taxon>
        <taxon>Tracheophyta</taxon>
        <taxon>Spermatophyta</taxon>
        <taxon>Magnoliopsida</taxon>
        <taxon>eudicotyledons</taxon>
        <taxon>Gunneridae</taxon>
        <taxon>Pentapetalae</taxon>
        <taxon>rosids</taxon>
        <taxon>malvids</taxon>
        <taxon>Malvales</taxon>
        <taxon>Malvaceae</taxon>
        <taxon>Malvoideae</taxon>
        <taxon>Hibiscus</taxon>
    </lineage>
</organism>
<feature type="domain" description="COI1 F-box" evidence="1">
    <location>
        <begin position="16"/>
        <end position="57"/>
    </location>
</feature>
<dbReference type="InterPro" id="IPR032675">
    <property type="entry name" value="LRR_dom_sf"/>
</dbReference>
<comment type="caution">
    <text evidence="3">The sequence shown here is derived from an EMBL/GenBank/DDBJ whole genome shotgun (WGS) entry which is preliminary data.</text>
</comment>
<dbReference type="Gene3D" id="3.80.10.10">
    <property type="entry name" value="Ribonuclease Inhibitor"/>
    <property type="match status" value="1"/>
</dbReference>
<keyword evidence="4" id="KW-1185">Reference proteome</keyword>
<evidence type="ECO:0000313" key="3">
    <source>
        <dbReference type="EMBL" id="KAK9042759.1"/>
    </source>
</evidence>
<gene>
    <name evidence="3" type="ORF">V6N11_071120</name>
</gene>
<feature type="domain" description="Transport inhibitor response 1" evidence="2">
    <location>
        <begin position="78"/>
        <end position="123"/>
    </location>
</feature>
<protein>
    <submittedName>
        <fullName evidence="3">Uncharacterized protein</fullName>
    </submittedName>
</protein>
<dbReference type="InterPro" id="IPR041567">
    <property type="entry name" value="COI1_F-box"/>
</dbReference>
<dbReference type="EMBL" id="JBBPBN010000003">
    <property type="protein sequence ID" value="KAK9042759.1"/>
    <property type="molecule type" value="Genomic_DNA"/>
</dbReference>
<dbReference type="Pfam" id="PF18511">
    <property type="entry name" value="F-box_5"/>
    <property type="match status" value="1"/>
</dbReference>
<reference evidence="3 4" key="1">
    <citation type="journal article" date="2024" name="G3 (Bethesda)">
        <title>Genome assembly of Hibiscus sabdariffa L. provides insights into metabolisms of medicinal natural products.</title>
        <authorList>
            <person name="Kim T."/>
        </authorList>
    </citation>
    <scope>NUCLEOTIDE SEQUENCE [LARGE SCALE GENOMIC DNA]</scope>
    <source>
        <strain evidence="3">TK-2024</strain>
        <tissue evidence="3">Old leaves</tissue>
    </source>
</reference>
<evidence type="ECO:0000313" key="4">
    <source>
        <dbReference type="Proteomes" id="UP001396334"/>
    </source>
</evidence>
<evidence type="ECO:0000259" key="1">
    <source>
        <dbReference type="Pfam" id="PF18511"/>
    </source>
</evidence>
<sequence length="139" mass="16423">MEENDNKLHRTALSNTGMSGIVLECILPYVHDLRDRTAILLIYRRWYWYELDSSSRKSITIVFCYTTTTGRLWRRFPFLESLELKGKPQATMFNLIPDDWGGYVTPWVHKIATIFDCLRSLHFRRMIVRDSNLDIFGSV</sequence>
<dbReference type="Gene3D" id="1.20.1280.50">
    <property type="match status" value="1"/>
</dbReference>
<dbReference type="Proteomes" id="UP001396334">
    <property type="component" value="Unassembled WGS sequence"/>
</dbReference>
<dbReference type="InterPro" id="IPR041101">
    <property type="entry name" value="Transp_inhibit"/>
</dbReference>